<dbReference type="Gramene" id="KOM30974">
    <property type="protein sequence ID" value="KOM30974"/>
    <property type="gene ID" value="LR48_Vigan01g052900"/>
</dbReference>
<protein>
    <submittedName>
        <fullName evidence="1">Uncharacterized protein</fullName>
    </submittedName>
</protein>
<accession>A0A0L9TLG7</accession>
<proteinExistence type="predicted"/>
<organism evidence="1 2">
    <name type="scientific">Phaseolus angularis</name>
    <name type="common">Azuki bean</name>
    <name type="synonym">Vigna angularis</name>
    <dbReference type="NCBI Taxonomy" id="3914"/>
    <lineage>
        <taxon>Eukaryota</taxon>
        <taxon>Viridiplantae</taxon>
        <taxon>Streptophyta</taxon>
        <taxon>Embryophyta</taxon>
        <taxon>Tracheophyta</taxon>
        <taxon>Spermatophyta</taxon>
        <taxon>Magnoliopsida</taxon>
        <taxon>eudicotyledons</taxon>
        <taxon>Gunneridae</taxon>
        <taxon>Pentapetalae</taxon>
        <taxon>rosids</taxon>
        <taxon>fabids</taxon>
        <taxon>Fabales</taxon>
        <taxon>Fabaceae</taxon>
        <taxon>Papilionoideae</taxon>
        <taxon>50 kb inversion clade</taxon>
        <taxon>NPAAA clade</taxon>
        <taxon>indigoferoid/millettioid clade</taxon>
        <taxon>Phaseoleae</taxon>
        <taxon>Vigna</taxon>
    </lineage>
</organism>
<dbReference type="Proteomes" id="UP000053144">
    <property type="component" value="Chromosome 1"/>
</dbReference>
<sequence>MKYPSTDGTICTVRADQKMARECYVVGLRVQPLVHKREGKGKDVALADLDPRVDIEERMEPQEGTRPFSLGKWEGQNTSVATGLTTEQVNTVGFFIEKEP</sequence>
<name>A0A0L9TLG7_PHAAN</name>
<dbReference type="EMBL" id="CM003371">
    <property type="protein sequence ID" value="KOM30974.1"/>
    <property type="molecule type" value="Genomic_DNA"/>
</dbReference>
<evidence type="ECO:0000313" key="2">
    <source>
        <dbReference type="Proteomes" id="UP000053144"/>
    </source>
</evidence>
<reference evidence="2" key="1">
    <citation type="journal article" date="2015" name="Proc. Natl. Acad. Sci. U.S.A.">
        <title>Genome sequencing of adzuki bean (Vigna angularis) provides insight into high starch and low fat accumulation and domestication.</title>
        <authorList>
            <person name="Yang K."/>
            <person name="Tian Z."/>
            <person name="Chen C."/>
            <person name="Luo L."/>
            <person name="Zhao B."/>
            <person name="Wang Z."/>
            <person name="Yu L."/>
            <person name="Li Y."/>
            <person name="Sun Y."/>
            <person name="Li W."/>
            <person name="Chen Y."/>
            <person name="Li Y."/>
            <person name="Zhang Y."/>
            <person name="Ai D."/>
            <person name="Zhao J."/>
            <person name="Shang C."/>
            <person name="Ma Y."/>
            <person name="Wu B."/>
            <person name="Wang M."/>
            <person name="Gao L."/>
            <person name="Sun D."/>
            <person name="Zhang P."/>
            <person name="Guo F."/>
            <person name="Wang W."/>
            <person name="Li Y."/>
            <person name="Wang J."/>
            <person name="Varshney R.K."/>
            <person name="Wang J."/>
            <person name="Ling H.Q."/>
            <person name="Wan P."/>
        </authorList>
    </citation>
    <scope>NUCLEOTIDE SEQUENCE</scope>
    <source>
        <strain evidence="2">cv. Jingnong 6</strain>
    </source>
</reference>
<evidence type="ECO:0000313" key="1">
    <source>
        <dbReference type="EMBL" id="KOM30974.1"/>
    </source>
</evidence>
<dbReference type="AlphaFoldDB" id="A0A0L9TLG7"/>
<gene>
    <name evidence="1" type="ORF">LR48_Vigan01g052900</name>
</gene>